<dbReference type="InterPro" id="IPR036388">
    <property type="entry name" value="WH-like_DNA-bd_sf"/>
</dbReference>
<accession>A0A840UGA3</accession>
<dbReference type="SUPFAM" id="SSF53850">
    <property type="entry name" value="Periplasmic binding protein-like II"/>
    <property type="match status" value="1"/>
</dbReference>
<dbReference type="PROSITE" id="PS50931">
    <property type="entry name" value="HTH_LYSR"/>
    <property type="match status" value="1"/>
</dbReference>
<organism evidence="6 7">
    <name type="scientific">Marinobacter oulmenensis</name>
    <dbReference type="NCBI Taxonomy" id="643747"/>
    <lineage>
        <taxon>Bacteria</taxon>
        <taxon>Pseudomonadati</taxon>
        <taxon>Pseudomonadota</taxon>
        <taxon>Gammaproteobacteria</taxon>
        <taxon>Pseudomonadales</taxon>
        <taxon>Marinobacteraceae</taxon>
        <taxon>Marinobacter</taxon>
    </lineage>
</organism>
<keyword evidence="7" id="KW-1185">Reference proteome</keyword>
<dbReference type="Proteomes" id="UP000591735">
    <property type="component" value="Unassembled WGS sequence"/>
</dbReference>
<dbReference type="PANTHER" id="PTHR30537:SF5">
    <property type="entry name" value="HTH-TYPE TRANSCRIPTIONAL ACTIVATOR TTDR-RELATED"/>
    <property type="match status" value="1"/>
</dbReference>
<dbReference type="InterPro" id="IPR005119">
    <property type="entry name" value="LysR_subst-bd"/>
</dbReference>
<dbReference type="Gene3D" id="3.40.190.290">
    <property type="match status" value="1"/>
</dbReference>
<comment type="caution">
    <text evidence="6">The sequence shown here is derived from an EMBL/GenBank/DDBJ whole genome shotgun (WGS) entry which is preliminary data.</text>
</comment>
<proteinExistence type="inferred from homology"/>
<evidence type="ECO:0000256" key="2">
    <source>
        <dbReference type="ARBA" id="ARBA00023015"/>
    </source>
</evidence>
<name>A0A840UGA3_9GAMM</name>
<feature type="domain" description="HTH lysR-type" evidence="5">
    <location>
        <begin position="10"/>
        <end position="60"/>
    </location>
</feature>
<gene>
    <name evidence="6" type="ORF">HNR38_002245</name>
</gene>
<dbReference type="AlphaFoldDB" id="A0A840UGA3"/>
<protein>
    <submittedName>
        <fullName evidence="6">DNA-binding transcriptional LysR family regulator</fullName>
    </submittedName>
</protein>
<comment type="similarity">
    <text evidence="1">Belongs to the LysR transcriptional regulatory family.</text>
</comment>
<evidence type="ECO:0000313" key="6">
    <source>
        <dbReference type="EMBL" id="MBB5321751.1"/>
    </source>
</evidence>
<dbReference type="Gene3D" id="1.10.10.10">
    <property type="entry name" value="Winged helix-like DNA-binding domain superfamily/Winged helix DNA-binding domain"/>
    <property type="match status" value="1"/>
</dbReference>
<dbReference type="InterPro" id="IPR036390">
    <property type="entry name" value="WH_DNA-bd_sf"/>
</dbReference>
<evidence type="ECO:0000259" key="5">
    <source>
        <dbReference type="PROSITE" id="PS50931"/>
    </source>
</evidence>
<sequence length="307" mass="34154">MKWSIDDAPVFVAVVDTGGITPAATRLGMSKSTVSKSLSRLEDALGVRLLQRNSRNVQVTQEGKTFYQHARRIIEQVDAADAVMSGMTASPSGRLIAALPVAFAREFVAPALPAFHARFPAVELELILTSHTVDIIREKIDVAVVVGALTDSELISLPLYHGRLIWVTTPEYARRHGLGPDSVDPLPHVQICEQRYGDRQVRVNVGKRTQRLNLRDRMIHANDPLLVREYILNGGGVSFVPEQYCRRHLETGELVRVFENVRFQDTAAVLSVIYPERSLMPGKTRVFIDFLRELGGREGELNPVGKN</sequence>
<evidence type="ECO:0000256" key="4">
    <source>
        <dbReference type="ARBA" id="ARBA00023163"/>
    </source>
</evidence>
<evidence type="ECO:0000313" key="7">
    <source>
        <dbReference type="Proteomes" id="UP000591735"/>
    </source>
</evidence>
<dbReference type="CDD" id="cd08422">
    <property type="entry name" value="PBP2_CrgA_like"/>
    <property type="match status" value="1"/>
</dbReference>
<dbReference type="EMBL" id="JACHFE010000005">
    <property type="protein sequence ID" value="MBB5321751.1"/>
    <property type="molecule type" value="Genomic_DNA"/>
</dbReference>
<dbReference type="Pfam" id="PF03466">
    <property type="entry name" value="LysR_substrate"/>
    <property type="match status" value="1"/>
</dbReference>
<dbReference type="GO" id="GO:0003677">
    <property type="term" value="F:DNA binding"/>
    <property type="evidence" value="ECO:0007669"/>
    <property type="project" value="UniProtKB-KW"/>
</dbReference>
<keyword evidence="2" id="KW-0805">Transcription regulation</keyword>
<evidence type="ECO:0000256" key="1">
    <source>
        <dbReference type="ARBA" id="ARBA00009437"/>
    </source>
</evidence>
<keyword evidence="3 6" id="KW-0238">DNA-binding</keyword>
<dbReference type="GO" id="GO:0003700">
    <property type="term" value="F:DNA-binding transcription factor activity"/>
    <property type="evidence" value="ECO:0007669"/>
    <property type="project" value="InterPro"/>
</dbReference>
<dbReference type="InterPro" id="IPR000847">
    <property type="entry name" value="LysR_HTH_N"/>
</dbReference>
<dbReference type="SUPFAM" id="SSF46785">
    <property type="entry name" value="Winged helix' DNA-binding domain"/>
    <property type="match status" value="1"/>
</dbReference>
<dbReference type="InterPro" id="IPR058163">
    <property type="entry name" value="LysR-type_TF_proteobact-type"/>
</dbReference>
<dbReference type="PANTHER" id="PTHR30537">
    <property type="entry name" value="HTH-TYPE TRANSCRIPTIONAL REGULATOR"/>
    <property type="match status" value="1"/>
</dbReference>
<reference evidence="6 7" key="1">
    <citation type="submission" date="2020-08" db="EMBL/GenBank/DDBJ databases">
        <title>Genomic Encyclopedia of Type Strains, Phase IV (KMG-IV): sequencing the most valuable type-strain genomes for metagenomic binning, comparative biology and taxonomic classification.</title>
        <authorList>
            <person name="Goeker M."/>
        </authorList>
    </citation>
    <scope>NUCLEOTIDE SEQUENCE [LARGE SCALE GENOMIC DNA]</scope>
    <source>
        <strain evidence="6 7">DSM 22359</strain>
    </source>
</reference>
<dbReference type="Pfam" id="PF00126">
    <property type="entry name" value="HTH_1"/>
    <property type="match status" value="1"/>
</dbReference>
<evidence type="ECO:0000256" key="3">
    <source>
        <dbReference type="ARBA" id="ARBA00023125"/>
    </source>
</evidence>
<dbReference type="RefSeq" id="WP_183703977.1">
    <property type="nucleotide sequence ID" value="NZ_JACHFE010000005.1"/>
</dbReference>
<keyword evidence="4" id="KW-0804">Transcription</keyword>
<dbReference type="FunFam" id="1.10.10.10:FF:000001">
    <property type="entry name" value="LysR family transcriptional regulator"/>
    <property type="match status" value="1"/>
</dbReference>